<dbReference type="Pfam" id="PF03965">
    <property type="entry name" value="Penicillinase_R"/>
    <property type="match status" value="1"/>
</dbReference>
<evidence type="ECO:0000256" key="3">
    <source>
        <dbReference type="ARBA" id="ARBA00023125"/>
    </source>
</evidence>
<evidence type="ECO:0000256" key="2">
    <source>
        <dbReference type="ARBA" id="ARBA00023015"/>
    </source>
</evidence>
<dbReference type="InterPro" id="IPR036388">
    <property type="entry name" value="WH-like_DNA-bd_sf"/>
</dbReference>
<sequence length="169" mass="19813">MFRFLRRGCGVDSVRLLEFGHETPVLLPSMSERMWGRLTEVGKTTVKEFGELESAIMDSLWEADRPLVVREIRERMTYDREIAYTTVMTVTNILYHKGLLHREKAGRAWRYWPRESRAEHTARVMSEVFSGSVDRGATMVSFLERFSDEDMARLHDVLREVRARRELAS</sequence>
<evidence type="ECO:0000256" key="1">
    <source>
        <dbReference type="ARBA" id="ARBA00011046"/>
    </source>
</evidence>
<dbReference type="InterPro" id="IPR005650">
    <property type="entry name" value="BlaI_family"/>
</dbReference>
<organism evidence="5 6">
    <name type="scientific">Salinactinospora qingdaonensis</name>
    <dbReference type="NCBI Taxonomy" id="702744"/>
    <lineage>
        <taxon>Bacteria</taxon>
        <taxon>Bacillati</taxon>
        <taxon>Actinomycetota</taxon>
        <taxon>Actinomycetes</taxon>
        <taxon>Streptosporangiales</taxon>
        <taxon>Nocardiopsidaceae</taxon>
        <taxon>Salinactinospora</taxon>
    </lineage>
</organism>
<comment type="similarity">
    <text evidence="1">Belongs to the BlaI transcriptional regulatory family.</text>
</comment>
<reference evidence="6" key="1">
    <citation type="journal article" date="2019" name="Int. J. Syst. Evol. Microbiol.">
        <title>The Global Catalogue of Microorganisms (GCM) 10K type strain sequencing project: providing services to taxonomists for standard genome sequencing and annotation.</title>
        <authorList>
            <consortium name="The Broad Institute Genomics Platform"/>
            <consortium name="The Broad Institute Genome Sequencing Center for Infectious Disease"/>
            <person name="Wu L."/>
            <person name="Ma J."/>
        </authorList>
    </citation>
    <scope>NUCLEOTIDE SEQUENCE [LARGE SCALE GENOMIC DNA]</scope>
    <source>
        <strain evidence="6">JCM 17137</strain>
    </source>
</reference>
<dbReference type="InterPro" id="IPR036390">
    <property type="entry name" value="WH_DNA-bd_sf"/>
</dbReference>
<keyword evidence="6" id="KW-1185">Reference proteome</keyword>
<dbReference type="Gene3D" id="1.10.10.10">
    <property type="entry name" value="Winged helix-like DNA-binding domain superfamily/Winged helix DNA-binding domain"/>
    <property type="match status" value="1"/>
</dbReference>
<protein>
    <recommendedName>
        <fullName evidence="7">Transcriptional regulator</fullName>
    </recommendedName>
</protein>
<dbReference type="EMBL" id="BAABDD010000026">
    <property type="protein sequence ID" value="GAA3758249.1"/>
    <property type="molecule type" value="Genomic_DNA"/>
</dbReference>
<keyword evidence="3" id="KW-0238">DNA-binding</keyword>
<keyword evidence="2" id="KW-0805">Transcription regulation</keyword>
<evidence type="ECO:0000256" key="4">
    <source>
        <dbReference type="ARBA" id="ARBA00023163"/>
    </source>
</evidence>
<comment type="caution">
    <text evidence="5">The sequence shown here is derived from an EMBL/GenBank/DDBJ whole genome shotgun (WGS) entry which is preliminary data.</text>
</comment>
<keyword evidence="4" id="KW-0804">Transcription</keyword>
<evidence type="ECO:0008006" key="7">
    <source>
        <dbReference type="Google" id="ProtNLM"/>
    </source>
</evidence>
<accession>A0ABP7G7B8</accession>
<evidence type="ECO:0000313" key="6">
    <source>
        <dbReference type="Proteomes" id="UP001500908"/>
    </source>
</evidence>
<evidence type="ECO:0000313" key="5">
    <source>
        <dbReference type="EMBL" id="GAA3758249.1"/>
    </source>
</evidence>
<dbReference type="SUPFAM" id="SSF46785">
    <property type="entry name" value="Winged helix' DNA-binding domain"/>
    <property type="match status" value="1"/>
</dbReference>
<dbReference type="Proteomes" id="UP001500908">
    <property type="component" value="Unassembled WGS sequence"/>
</dbReference>
<gene>
    <name evidence="5" type="ORF">GCM10022402_40480</name>
</gene>
<name>A0ABP7G7B8_9ACTN</name>
<proteinExistence type="inferred from homology"/>